<evidence type="ECO:0008006" key="3">
    <source>
        <dbReference type="Google" id="ProtNLM"/>
    </source>
</evidence>
<dbReference type="EMBL" id="JABFAA010000001">
    <property type="protein sequence ID" value="MBA0674907.1"/>
    <property type="molecule type" value="Genomic_DNA"/>
</dbReference>
<sequence>MAGTLWFFNNHLLLLYKIQPGEDPMLVSLLSTEFWVQVHDIPPGLMTEAMAQQFGNS</sequence>
<organism evidence="1 2">
    <name type="scientific">Gossypium aridum</name>
    <name type="common">American cotton</name>
    <name type="synonym">Erioxylum aridum</name>
    <dbReference type="NCBI Taxonomy" id="34290"/>
    <lineage>
        <taxon>Eukaryota</taxon>
        <taxon>Viridiplantae</taxon>
        <taxon>Streptophyta</taxon>
        <taxon>Embryophyta</taxon>
        <taxon>Tracheophyta</taxon>
        <taxon>Spermatophyta</taxon>
        <taxon>Magnoliopsida</taxon>
        <taxon>eudicotyledons</taxon>
        <taxon>Gunneridae</taxon>
        <taxon>Pentapetalae</taxon>
        <taxon>rosids</taxon>
        <taxon>malvids</taxon>
        <taxon>Malvales</taxon>
        <taxon>Malvaceae</taxon>
        <taxon>Malvoideae</taxon>
        <taxon>Gossypium</taxon>
    </lineage>
</organism>
<evidence type="ECO:0000313" key="2">
    <source>
        <dbReference type="Proteomes" id="UP000593577"/>
    </source>
</evidence>
<proteinExistence type="predicted"/>
<dbReference type="AlphaFoldDB" id="A0A7J8WIP1"/>
<protein>
    <recommendedName>
        <fullName evidence="3">DUF4283 domain-containing protein</fullName>
    </recommendedName>
</protein>
<reference evidence="1 2" key="1">
    <citation type="journal article" date="2019" name="Genome Biol. Evol.">
        <title>Insights into the evolution of the New World diploid cottons (Gossypium, subgenus Houzingenia) based on genome sequencing.</title>
        <authorList>
            <person name="Grover C.E."/>
            <person name="Arick M.A. 2nd"/>
            <person name="Thrash A."/>
            <person name="Conover J.L."/>
            <person name="Sanders W.S."/>
            <person name="Peterson D.G."/>
            <person name="Frelichowski J.E."/>
            <person name="Scheffler J.A."/>
            <person name="Scheffler B.E."/>
            <person name="Wendel J.F."/>
        </authorList>
    </citation>
    <scope>NUCLEOTIDE SEQUENCE [LARGE SCALE GENOMIC DNA]</scope>
    <source>
        <strain evidence="1">185</strain>
        <tissue evidence="1">Leaf</tissue>
    </source>
</reference>
<dbReference type="Proteomes" id="UP000593577">
    <property type="component" value="Unassembled WGS sequence"/>
</dbReference>
<name>A0A7J8WIP1_GOSAI</name>
<evidence type="ECO:0000313" key="1">
    <source>
        <dbReference type="EMBL" id="MBA0674907.1"/>
    </source>
</evidence>
<comment type="caution">
    <text evidence="1">The sequence shown here is derived from an EMBL/GenBank/DDBJ whole genome shotgun (WGS) entry which is preliminary data.</text>
</comment>
<keyword evidence="2" id="KW-1185">Reference proteome</keyword>
<gene>
    <name evidence="1" type="ORF">Goari_016476</name>
</gene>
<accession>A0A7J8WIP1</accession>